<evidence type="ECO:0000256" key="2">
    <source>
        <dbReference type="ARBA" id="ARBA00023157"/>
    </source>
</evidence>
<feature type="region of interest" description="Disordered" evidence="3">
    <location>
        <begin position="95"/>
        <end position="118"/>
    </location>
</feature>
<dbReference type="InterPro" id="IPR036116">
    <property type="entry name" value="FN3_sf"/>
</dbReference>
<dbReference type="STRING" id="29170.A0A368GDW9"/>
<evidence type="ECO:0000256" key="1">
    <source>
        <dbReference type="ARBA" id="ARBA00022737"/>
    </source>
</evidence>
<dbReference type="InterPro" id="IPR050964">
    <property type="entry name" value="Striated_Muscle_Regulatory"/>
</dbReference>
<dbReference type="AlphaFoldDB" id="A0A368GDW9"/>
<evidence type="ECO:0000256" key="3">
    <source>
        <dbReference type="SAM" id="MobiDB-lite"/>
    </source>
</evidence>
<dbReference type="EMBL" id="JOJR01000189">
    <property type="protein sequence ID" value="RCN42562.1"/>
    <property type="molecule type" value="Genomic_DNA"/>
</dbReference>
<dbReference type="Pfam" id="PF00041">
    <property type="entry name" value="fn3"/>
    <property type="match status" value="3"/>
</dbReference>
<accession>A0A368GDW9</accession>
<keyword evidence="2" id="KW-1015">Disulfide bond</keyword>
<protein>
    <recommendedName>
        <fullName evidence="5">Fibronectin type-III domain-containing protein</fullName>
    </recommendedName>
</protein>
<dbReference type="FunFam" id="2.60.40.10:FF:001687">
    <property type="entry name" value="Neuroglian, isoform E"/>
    <property type="match status" value="1"/>
</dbReference>
<dbReference type="Gene3D" id="2.60.40.10">
    <property type="entry name" value="Immunoglobulins"/>
    <property type="match status" value="4"/>
</dbReference>
<evidence type="ECO:0000259" key="5">
    <source>
        <dbReference type="PROSITE" id="PS50853"/>
    </source>
</evidence>
<dbReference type="SMART" id="SM00060">
    <property type="entry name" value="FN3"/>
    <property type="match status" value="4"/>
</dbReference>
<dbReference type="CDD" id="cd00063">
    <property type="entry name" value="FN3"/>
    <property type="match status" value="3"/>
</dbReference>
<feature type="domain" description="Fibronectin type-III" evidence="5">
    <location>
        <begin position="220"/>
        <end position="314"/>
    </location>
</feature>
<comment type="caution">
    <text evidence="6">The sequence shown here is derived from an EMBL/GenBank/DDBJ whole genome shotgun (WGS) entry which is preliminary data.</text>
</comment>
<feature type="domain" description="Fibronectin type-III" evidence="5">
    <location>
        <begin position="112"/>
        <end position="215"/>
    </location>
</feature>
<dbReference type="FunFam" id="2.60.40.10:FF:000035">
    <property type="entry name" value="Contactin 1"/>
    <property type="match status" value="1"/>
</dbReference>
<dbReference type="PANTHER" id="PTHR13817:SF175">
    <property type="entry name" value="IG-LIKE AND FIBRONECTIN TYPE-III DOMAIN-CONTAINING PROTEIN C27B7.7"/>
    <property type="match status" value="1"/>
</dbReference>
<dbReference type="SUPFAM" id="SSF49265">
    <property type="entry name" value="Fibronectin type III"/>
    <property type="match status" value="3"/>
</dbReference>
<feature type="domain" description="Fibronectin type-III" evidence="5">
    <location>
        <begin position="318"/>
        <end position="421"/>
    </location>
</feature>
<keyword evidence="7" id="KW-1185">Reference proteome</keyword>
<keyword evidence="1" id="KW-0677">Repeat</keyword>
<sequence>MRFVWLLNASVASFASDVPVPVHAAYVSKCDADSQSAEISFEHMEPADTVSPAHPNDRIEGDQRMVSGKATVALQPFGHYVFRVLARNGVGDSSPTRVKDVCITPPKQPDRNPAGVWAKGASPENIVVHWRPMPREEWNGKNFHYKIKYRPSEGGDGEWKEVQVNDPFADRYTITLDDDKDAKPFQPYEVQVQAVNDEGLANIVPETVEGRTGEGVPSSVPGGFRVVSKDGTTATFAWNPVDPKSANGNFTGYKSVKKRNVESKRKTVVFGPKATTGTVTDLKPDTLNYATIQVTNGAHEGEPSEVIQFRTEEGVPSPVRGLRAHPMNPRDSEEKAIVHLIWRRPRRPNGKLLKYVIEYCRTENGRVVEKDCPKQEVDADRTQIRLSGLEFETPYRFILRAQTSAGEGDPNSADATTLPEVVAAAGGVELPQSMTCLRKEKLDPILLMCLLQTCFVFIDILHRFMHKGACDDRKRICFIAEILLNYRFESREDQ</sequence>
<organism evidence="6 7">
    <name type="scientific">Ancylostoma caninum</name>
    <name type="common">Dog hookworm</name>
    <dbReference type="NCBI Taxonomy" id="29170"/>
    <lineage>
        <taxon>Eukaryota</taxon>
        <taxon>Metazoa</taxon>
        <taxon>Ecdysozoa</taxon>
        <taxon>Nematoda</taxon>
        <taxon>Chromadorea</taxon>
        <taxon>Rhabditida</taxon>
        <taxon>Rhabditina</taxon>
        <taxon>Rhabditomorpha</taxon>
        <taxon>Strongyloidea</taxon>
        <taxon>Ancylostomatidae</taxon>
        <taxon>Ancylostomatinae</taxon>
        <taxon>Ancylostoma</taxon>
    </lineage>
</organism>
<evidence type="ECO:0000313" key="7">
    <source>
        <dbReference type="Proteomes" id="UP000252519"/>
    </source>
</evidence>
<gene>
    <name evidence="6" type="ORF">ANCCAN_11473</name>
</gene>
<dbReference type="InterPro" id="IPR013783">
    <property type="entry name" value="Ig-like_fold"/>
</dbReference>
<dbReference type="PROSITE" id="PS50853">
    <property type="entry name" value="FN3"/>
    <property type="match status" value="3"/>
</dbReference>
<keyword evidence="4" id="KW-0732">Signal</keyword>
<dbReference type="InterPro" id="IPR003961">
    <property type="entry name" value="FN3_dom"/>
</dbReference>
<evidence type="ECO:0000313" key="6">
    <source>
        <dbReference type="EMBL" id="RCN42562.1"/>
    </source>
</evidence>
<reference evidence="6 7" key="1">
    <citation type="submission" date="2014-10" db="EMBL/GenBank/DDBJ databases">
        <title>Draft genome of the hookworm Ancylostoma caninum.</title>
        <authorList>
            <person name="Mitreva M."/>
        </authorList>
    </citation>
    <scope>NUCLEOTIDE SEQUENCE [LARGE SCALE GENOMIC DNA]</scope>
    <source>
        <strain evidence="6 7">Baltimore</strain>
    </source>
</reference>
<name>A0A368GDW9_ANCCA</name>
<dbReference type="OrthoDB" id="6244967at2759"/>
<feature type="chain" id="PRO_5016760058" description="Fibronectin type-III domain-containing protein" evidence="4">
    <location>
        <begin position="25"/>
        <end position="494"/>
    </location>
</feature>
<evidence type="ECO:0000256" key="4">
    <source>
        <dbReference type="SAM" id="SignalP"/>
    </source>
</evidence>
<dbReference type="PANTHER" id="PTHR13817">
    <property type="entry name" value="TITIN"/>
    <property type="match status" value="1"/>
</dbReference>
<proteinExistence type="predicted"/>
<dbReference type="Proteomes" id="UP000252519">
    <property type="component" value="Unassembled WGS sequence"/>
</dbReference>
<feature type="signal peptide" evidence="4">
    <location>
        <begin position="1"/>
        <end position="24"/>
    </location>
</feature>